<dbReference type="PANTHER" id="PTHR43110">
    <property type="entry name" value="THIOL PEROXIDASE"/>
    <property type="match status" value="1"/>
</dbReference>
<evidence type="ECO:0000256" key="1">
    <source>
        <dbReference type="ARBA" id="ARBA00022559"/>
    </source>
</evidence>
<keyword evidence="3 6" id="KW-0560">Oxidoreductase</keyword>
<dbReference type="SUPFAM" id="SSF52833">
    <property type="entry name" value="Thioredoxin-like"/>
    <property type="match status" value="1"/>
</dbReference>
<organism evidence="8 9">
    <name type="scientific">Candidatus Fervidibacter japonicus</name>
    <dbReference type="NCBI Taxonomy" id="2035412"/>
    <lineage>
        <taxon>Bacteria</taxon>
        <taxon>Candidatus Fervidibacterota</taxon>
        <taxon>Candidatus Fervidibacter</taxon>
    </lineage>
</organism>
<dbReference type="PROSITE" id="PS51352">
    <property type="entry name" value="THIOREDOXIN_2"/>
    <property type="match status" value="1"/>
</dbReference>
<proteinExistence type="inferred from homology"/>
<keyword evidence="2 6" id="KW-0049">Antioxidant</keyword>
<dbReference type="EMBL" id="BEHT01000017">
    <property type="protein sequence ID" value="GBC98928.1"/>
    <property type="molecule type" value="Genomic_DNA"/>
</dbReference>
<feature type="domain" description="Thioredoxin" evidence="7">
    <location>
        <begin position="25"/>
        <end position="175"/>
    </location>
</feature>
<comment type="catalytic activity">
    <reaction evidence="6">
        <text>a hydroperoxide + [thioredoxin]-dithiol = an alcohol + [thioredoxin]-disulfide + H2O</text>
        <dbReference type="Rhea" id="RHEA:62620"/>
        <dbReference type="Rhea" id="RHEA-COMP:10698"/>
        <dbReference type="Rhea" id="RHEA-COMP:10700"/>
        <dbReference type="ChEBI" id="CHEBI:15377"/>
        <dbReference type="ChEBI" id="CHEBI:29950"/>
        <dbReference type="ChEBI" id="CHEBI:30879"/>
        <dbReference type="ChEBI" id="CHEBI:35924"/>
        <dbReference type="ChEBI" id="CHEBI:50058"/>
        <dbReference type="EC" id="1.11.1.24"/>
    </reaction>
</comment>
<dbReference type="InterPro" id="IPR050455">
    <property type="entry name" value="Tpx_Peroxidase_subfamily"/>
</dbReference>
<dbReference type="InterPro" id="IPR036249">
    <property type="entry name" value="Thioredoxin-like_sf"/>
</dbReference>
<comment type="function">
    <text evidence="6">Thiol-specific peroxidase that catalyzes the reduction of hydrogen peroxide and organic hydroperoxides to water and alcohols, respectively. Plays a role in cell protection against oxidative stress by detoxifying peroxides.</text>
</comment>
<comment type="subunit">
    <text evidence="6">Homodimer.</text>
</comment>
<evidence type="ECO:0000256" key="2">
    <source>
        <dbReference type="ARBA" id="ARBA00022862"/>
    </source>
</evidence>
<dbReference type="InterPro" id="IPR013766">
    <property type="entry name" value="Thioredoxin_domain"/>
</dbReference>
<comment type="caution">
    <text evidence="8">The sequence shown here is derived from an EMBL/GenBank/DDBJ whole genome shotgun (WGS) entry which is preliminary data.</text>
</comment>
<dbReference type="AlphaFoldDB" id="A0A2H5XCL3"/>
<dbReference type="EC" id="1.11.1.24" evidence="6"/>
<dbReference type="GO" id="GO:0008379">
    <property type="term" value="F:thioredoxin peroxidase activity"/>
    <property type="evidence" value="ECO:0007669"/>
    <property type="project" value="UniProtKB-UniRule"/>
</dbReference>
<comment type="caution">
    <text evidence="6">Lacks conserved residue(s) required for the propagation of feature annotation.</text>
</comment>
<evidence type="ECO:0000313" key="8">
    <source>
        <dbReference type="EMBL" id="GBC98928.1"/>
    </source>
</evidence>
<reference evidence="9" key="1">
    <citation type="submission" date="2017-09" db="EMBL/GenBank/DDBJ databases">
        <title>Metaegenomics of thermophilic ammonia-oxidizing enrichment culture.</title>
        <authorList>
            <person name="Kato S."/>
            <person name="Suzuki K."/>
        </authorList>
    </citation>
    <scope>NUCLEOTIDE SEQUENCE [LARGE SCALE GENOMIC DNA]</scope>
</reference>
<evidence type="ECO:0000256" key="3">
    <source>
        <dbReference type="ARBA" id="ARBA00023002"/>
    </source>
</evidence>
<dbReference type="CDD" id="cd03014">
    <property type="entry name" value="PRX_Atyp2cys"/>
    <property type="match status" value="1"/>
</dbReference>
<evidence type="ECO:0000256" key="6">
    <source>
        <dbReference type="HAMAP-Rule" id="MF_00269"/>
    </source>
</evidence>
<dbReference type="Pfam" id="PF08534">
    <property type="entry name" value="Redoxin"/>
    <property type="match status" value="1"/>
</dbReference>
<dbReference type="PANTHER" id="PTHR43110:SF1">
    <property type="entry name" value="THIOL PEROXIDASE"/>
    <property type="match status" value="1"/>
</dbReference>
<dbReference type="InterPro" id="IPR002065">
    <property type="entry name" value="TPX"/>
</dbReference>
<sequence length="176" mass="19383">MAQVPERVGVVTFRGSPLTLLGPDLQVGEKAPDFRVVDLDLNPVTLRDFAGKVLLISVTPSLDTPVCDAQGRKFNELAASLSDDVVVANISVDLPFAQRRWCGANDITRIKVFSDYQERDFGLKYGVLIKELKLLARSVWIVDKDGVIRYKQLVPEVTNEPDYDAALAALRQVVGA</sequence>
<dbReference type="PROSITE" id="PS01265">
    <property type="entry name" value="TPX"/>
    <property type="match status" value="1"/>
</dbReference>
<keyword evidence="5 6" id="KW-0676">Redox-active center</keyword>
<comment type="similarity">
    <text evidence="6">Belongs to the peroxiredoxin family. Tpx subfamily.</text>
</comment>
<evidence type="ECO:0000256" key="5">
    <source>
        <dbReference type="ARBA" id="ARBA00023284"/>
    </source>
</evidence>
<dbReference type="Proteomes" id="UP000236173">
    <property type="component" value="Unassembled WGS sequence"/>
</dbReference>
<dbReference type="HAMAP" id="MF_00269">
    <property type="entry name" value="Tpx"/>
    <property type="match status" value="1"/>
</dbReference>
<dbReference type="NCBIfam" id="NF001808">
    <property type="entry name" value="PRK00522.1"/>
    <property type="match status" value="1"/>
</dbReference>
<keyword evidence="1 6" id="KW-0575">Peroxidase</keyword>
<evidence type="ECO:0000259" key="7">
    <source>
        <dbReference type="PROSITE" id="PS51352"/>
    </source>
</evidence>
<accession>A0A2H5XCL3</accession>
<protein>
    <recommendedName>
        <fullName evidence="6">Thiol peroxidase</fullName>
        <shortName evidence="6">Tpx</shortName>
        <ecNumber evidence="6">1.11.1.24</ecNumber>
    </recommendedName>
    <alternativeName>
        <fullName evidence="6">Peroxiredoxin tpx</fullName>
        <shortName evidence="6">Prx</shortName>
    </alternativeName>
    <alternativeName>
        <fullName evidence="6">Thioredoxin peroxidase</fullName>
    </alternativeName>
    <alternativeName>
        <fullName evidence="6">Thioredoxin-dependent peroxiredoxin</fullName>
    </alternativeName>
</protein>
<evidence type="ECO:0000256" key="4">
    <source>
        <dbReference type="ARBA" id="ARBA00023157"/>
    </source>
</evidence>
<keyword evidence="4" id="KW-1015">Disulfide bond</keyword>
<evidence type="ECO:0000313" key="9">
    <source>
        <dbReference type="Proteomes" id="UP000236173"/>
    </source>
</evidence>
<dbReference type="InterPro" id="IPR018219">
    <property type="entry name" value="Tpx_CS"/>
</dbReference>
<gene>
    <name evidence="6 8" type="primary">tpx</name>
    <name evidence="8" type="ORF">HRbin17_01447</name>
</gene>
<feature type="active site" description="Cysteine sulfenic acid (-SOH) intermediate" evidence="6">
    <location>
        <position position="67"/>
    </location>
</feature>
<name>A0A2H5XCL3_9BACT</name>
<dbReference type="Gene3D" id="3.40.30.10">
    <property type="entry name" value="Glutaredoxin"/>
    <property type="match status" value="1"/>
</dbReference>
<dbReference type="InterPro" id="IPR013740">
    <property type="entry name" value="Redoxin"/>
</dbReference>